<evidence type="ECO:0000256" key="2">
    <source>
        <dbReference type="SAM" id="MobiDB-lite"/>
    </source>
</evidence>
<feature type="coiled-coil region" evidence="1">
    <location>
        <begin position="302"/>
        <end position="358"/>
    </location>
</feature>
<dbReference type="EMBL" id="CAMKVN010004891">
    <property type="protein sequence ID" value="CAI2187935.1"/>
    <property type="molecule type" value="Genomic_DNA"/>
</dbReference>
<name>A0A9W4T067_9GLOM</name>
<accession>A0A9W4T067</accession>
<proteinExistence type="predicted"/>
<gene>
    <name evidence="3" type="ORF">FWILDA_LOCUS13329</name>
</gene>
<comment type="caution">
    <text evidence="3">The sequence shown here is derived from an EMBL/GenBank/DDBJ whole genome shotgun (WGS) entry which is preliminary data.</text>
</comment>
<keyword evidence="4" id="KW-1185">Reference proteome</keyword>
<keyword evidence="1" id="KW-0175">Coiled coil</keyword>
<organism evidence="3 4">
    <name type="scientific">Funneliformis geosporum</name>
    <dbReference type="NCBI Taxonomy" id="1117311"/>
    <lineage>
        <taxon>Eukaryota</taxon>
        <taxon>Fungi</taxon>
        <taxon>Fungi incertae sedis</taxon>
        <taxon>Mucoromycota</taxon>
        <taxon>Glomeromycotina</taxon>
        <taxon>Glomeromycetes</taxon>
        <taxon>Glomerales</taxon>
        <taxon>Glomeraceae</taxon>
        <taxon>Funneliformis</taxon>
    </lineage>
</organism>
<feature type="non-terminal residue" evidence="3">
    <location>
        <position position="1"/>
    </location>
</feature>
<feature type="coiled-coil region" evidence="1">
    <location>
        <begin position="234"/>
        <end position="270"/>
    </location>
</feature>
<dbReference type="Proteomes" id="UP001153678">
    <property type="component" value="Unassembled WGS sequence"/>
</dbReference>
<feature type="region of interest" description="Disordered" evidence="2">
    <location>
        <begin position="1"/>
        <end position="52"/>
    </location>
</feature>
<sequence>MGGGDGTKTNDYKEKLNKLRETPEKLNEEGENEIAERERNYYQTKDDIDEDRQLGTERLNSLEEEIKKQVAEYKAIGERFKEIDENEEYLDDEATADTSLTRLEKLEIDLNYLLDLIPEVSETPAKSLSGQPLTPAKKQFYTQNEESVDYLRLVSLKIKYINTKINTITEFEKDYIENKVNNQYFTENAKLEELKTETRHNEEHDLDEKYVIFEMKEFVEVLKEALTLLNNIKTAELTNEITITDQKLAELKAEETKKSIRAKIKEAEENTNSAFPAINAADAGNGEDKVHSLYAGDLVFNLKDYENEAVENEERIEFANLEATEQNKINDAKTPEEIRKARKEIIENRQNIRQEEIALVQEISEVLAKKETIGGEEELL</sequence>
<protein>
    <submittedName>
        <fullName evidence="3">9692_t:CDS:1</fullName>
    </submittedName>
</protein>
<feature type="compositionally biased region" description="Basic and acidic residues" evidence="2">
    <location>
        <begin position="8"/>
        <end position="52"/>
    </location>
</feature>
<evidence type="ECO:0000313" key="3">
    <source>
        <dbReference type="EMBL" id="CAI2187935.1"/>
    </source>
</evidence>
<dbReference type="AlphaFoldDB" id="A0A9W4T067"/>
<reference evidence="3" key="1">
    <citation type="submission" date="2022-08" db="EMBL/GenBank/DDBJ databases">
        <authorList>
            <person name="Kallberg Y."/>
            <person name="Tangrot J."/>
            <person name="Rosling A."/>
        </authorList>
    </citation>
    <scope>NUCLEOTIDE SEQUENCE</scope>
    <source>
        <strain evidence="3">Wild A</strain>
    </source>
</reference>
<evidence type="ECO:0000256" key="1">
    <source>
        <dbReference type="SAM" id="Coils"/>
    </source>
</evidence>
<evidence type="ECO:0000313" key="4">
    <source>
        <dbReference type="Proteomes" id="UP001153678"/>
    </source>
</evidence>
<feature type="non-terminal residue" evidence="3">
    <location>
        <position position="380"/>
    </location>
</feature>